<evidence type="ECO:0000313" key="1">
    <source>
        <dbReference type="EMBL" id="EGG25199.1"/>
    </source>
</evidence>
<dbReference type="AlphaFoldDB" id="F4PHL5"/>
<gene>
    <name evidence="1" type="ORF">DFA_03447</name>
</gene>
<protein>
    <submittedName>
        <fullName evidence="1">Uncharacterized protein</fullName>
    </submittedName>
</protein>
<dbReference type="EMBL" id="GL883006">
    <property type="protein sequence ID" value="EGG25199.1"/>
    <property type="molecule type" value="Genomic_DNA"/>
</dbReference>
<dbReference type="KEGG" id="dfa:DFA_03447"/>
<evidence type="ECO:0000313" key="2">
    <source>
        <dbReference type="Proteomes" id="UP000007797"/>
    </source>
</evidence>
<proteinExistence type="predicted"/>
<dbReference type="Proteomes" id="UP000007797">
    <property type="component" value="Unassembled WGS sequence"/>
</dbReference>
<dbReference type="GeneID" id="14877104"/>
<name>F4PHL5_CACFS</name>
<accession>F4PHL5</accession>
<sequence length="145" mass="16248">MADHVAAVRRNMTLLVHYGSDVTEIEFINVAPEIRIYSTDLSVLNPLGSPQIKRGSGCVWTRKVILTIIQTPTVPGDYVVVVGPKTKFTVNYSLTTFPFNIWTTSAEFEIPVLGDEANWKKYIIIIMISLSCREGSLVCPIYPRE</sequence>
<organism evidence="1 2">
    <name type="scientific">Cavenderia fasciculata</name>
    <name type="common">Slime mold</name>
    <name type="synonym">Dictyostelium fasciculatum</name>
    <dbReference type="NCBI Taxonomy" id="261658"/>
    <lineage>
        <taxon>Eukaryota</taxon>
        <taxon>Amoebozoa</taxon>
        <taxon>Evosea</taxon>
        <taxon>Eumycetozoa</taxon>
        <taxon>Dictyostelia</taxon>
        <taxon>Acytosteliales</taxon>
        <taxon>Cavenderiaceae</taxon>
        <taxon>Cavenderia</taxon>
    </lineage>
</organism>
<dbReference type="RefSeq" id="XP_004363050.1">
    <property type="nucleotide sequence ID" value="XM_004362993.1"/>
</dbReference>
<reference evidence="2" key="1">
    <citation type="journal article" date="2011" name="Genome Res.">
        <title>Phylogeny-wide analysis of social amoeba genomes highlights ancient origins for complex intercellular communication.</title>
        <authorList>
            <person name="Heidel A.J."/>
            <person name="Lawal H.M."/>
            <person name="Felder M."/>
            <person name="Schilde C."/>
            <person name="Helps N.R."/>
            <person name="Tunggal B."/>
            <person name="Rivero F."/>
            <person name="John U."/>
            <person name="Schleicher M."/>
            <person name="Eichinger L."/>
            <person name="Platzer M."/>
            <person name="Noegel A.A."/>
            <person name="Schaap P."/>
            <person name="Gloeckner G."/>
        </authorList>
    </citation>
    <scope>NUCLEOTIDE SEQUENCE [LARGE SCALE GENOMIC DNA]</scope>
    <source>
        <strain evidence="2">SH3</strain>
    </source>
</reference>
<keyword evidence="2" id="KW-1185">Reference proteome</keyword>